<evidence type="ECO:0000256" key="2">
    <source>
        <dbReference type="ARBA" id="ARBA00009758"/>
    </source>
</evidence>
<accession>A0A4S4L2Y1</accession>
<dbReference type="InterPro" id="IPR014756">
    <property type="entry name" value="Ig_E-set"/>
</dbReference>
<dbReference type="InterPro" id="IPR000406">
    <property type="entry name" value="Rho_GDI"/>
</dbReference>
<dbReference type="InterPro" id="IPR000571">
    <property type="entry name" value="Znf_CCCH"/>
</dbReference>
<keyword evidence="5" id="KW-0862">Zinc</keyword>
<keyword evidence="5" id="KW-0863">Zinc-finger</keyword>
<dbReference type="Gene3D" id="4.10.1000.10">
    <property type="entry name" value="Zinc finger, CCCH-type"/>
    <property type="match status" value="1"/>
</dbReference>
<keyword evidence="9" id="KW-1185">Reference proteome</keyword>
<keyword evidence="3" id="KW-0343">GTPase activation</keyword>
<feature type="region of interest" description="Disordered" evidence="6">
    <location>
        <begin position="217"/>
        <end position="248"/>
    </location>
</feature>
<comment type="caution">
    <text evidence="8">The sequence shown here is derived from an EMBL/GenBank/DDBJ whole genome shotgun (WGS) entry which is preliminary data.</text>
</comment>
<evidence type="ECO:0000259" key="7">
    <source>
        <dbReference type="PROSITE" id="PS50103"/>
    </source>
</evidence>
<evidence type="ECO:0000256" key="6">
    <source>
        <dbReference type="SAM" id="MobiDB-lite"/>
    </source>
</evidence>
<comment type="subcellular location">
    <subcellularLocation>
        <location evidence="1">Cytoplasm</location>
    </subcellularLocation>
</comment>
<evidence type="ECO:0000313" key="8">
    <source>
        <dbReference type="EMBL" id="THH05645.1"/>
    </source>
</evidence>
<dbReference type="GO" id="GO:0007266">
    <property type="term" value="P:Rho protein signal transduction"/>
    <property type="evidence" value="ECO:0007669"/>
    <property type="project" value="InterPro"/>
</dbReference>
<dbReference type="FunFam" id="2.70.50.30:FF:000004">
    <property type="entry name" value="Rho GDP-dissociation inhibitor 1"/>
    <property type="match status" value="1"/>
</dbReference>
<dbReference type="GO" id="GO:0008270">
    <property type="term" value="F:zinc ion binding"/>
    <property type="evidence" value="ECO:0007669"/>
    <property type="project" value="UniProtKB-KW"/>
</dbReference>
<dbReference type="PANTHER" id="PTHR10980:SF3">
    <property type="entry name" value="LD16419P"/>
    <property type="match status" value="1"/>
</dbReference>
<dbReference type="PROSITE" id="PS50103">
    <property type="entry name" value="ZF_C3H1"/>
    <property type="match status" value="2"/>
</dbReference>
<evidence type="ECO:0000256" key="5">
    <source>
        <dbReference type="PROSITE-ProRule" id="PRU00723"/>
    </source>
</evidence>
<feature type="zinc finger region" description="C3H1-type" evidence="5">
    <location>
        <begin position="317"/>
        <end position="345"/>
    </location>
</feature>
<keyword evidence="4" id="KW-0963">Cytoplasm</keyword>
<feature type="compositionally biased region" description="Polar residues" evidence="6">
    <location>
        <begin position="235"/>
        <end position="247"/>
    </location>
</feature>
<organism evidence="8 9">
    <name type="scientific">Bondarzewia mesenterica</name>
    <dbReference type="NCBI Taxonomy" id="1095465"/>
    <lineage>
        <taxon>Eukaryota</taxon>
        <taxon>Fungi</taxon>
        <taxon>Dikarya</taxon>
        <taxon>Basidiomycota</taxon>
        <taxon>Agaricomycotina</taxon>
        <taxon>Agaricomycetes</taxon>
        <taxon>Russulales</taxon>
        <taxon>Bondarzewiaceae</taxon>
        <taxon>Bondarzewia</taxon>
    </lineage>
</organism>
<dbReference type="GO" id="GO:0016020">
    <property type="term" value="C:membrane"/>
    <property type="evidence" value="ECO:0007669"/>
    <property type="project" value="TreeGrafter"/>
</dbReference>
<sequence>MWSEVIVKIQEIAETSSIENTRLVDRVKELEVELSVWKQAHAALHDAAERKNKARGEPVDTAPKKQTNDINLSGVVDKNLLVLCVVDGTKSIFSTSYIKDGEEGGRRAAQELIEGIHDHLADDKQCTSRDYSLWISVYINKRGTKKDLVANGRCSGNEFESFCEGLSQSSPSLVIIDVVTRSGADKKINGRFWTQTPSLILEGLFMDSVFPARVSSTTPSLFSRHPSTADDERSLLQSPSDSNTRKSTVIDPTLPLYKRASSIVPLSARQKAHLPFSENPPPCNEHYLLDKCSKGTYCKYSHDYLLTTEQLRTLGKNAKQSPCWFMNNGKECPYGEHCCWGHSCPFGVKCFFSSKDRCRFKGLSSCSLLPHSEILDHFIQEEDDFEVNNTPGYKPSAAKTVDEYTKLDAEDESLARWKASLGLGTGATFGDTSKPKVEVLTLELVSPSLPQDKKITVDLKNRAQLAQLKSAPIQVKEGEEYSVQINFLVNHSIVTGLRYIQVVKRKGIKVAKVDSMLGSYGAQADPRNVTVVQDEFPSGLLARGEYNVKSRVTDIDGEVYAEWEWMFKIGKECRPRQLSTPSSRIAPSWYARKACLSPRRTHTKAELVHPTPPTPKTWVDRLPVKIANEVLKFSRDWYWGEKEFMDSSKYNVDLSVSAAPIPPALDNTLVVSRDFKVPVKVRMVGLDEEDAYDEFKADSLCPSNVSIVCLPTRLEFLSAPTSRDPNANPHSRACIREGLGVCDCDWAWDLLDQVLAF</sequence>
<dbReference type="InterPro" id="IPR057683">
    <property type="entry name" value="DUF7923"/>
</dbReference>
<proteinExistence type="inferred from homology"/>
<protein>
    <recommendedName>
        <fullName evidence="7">C3H1-type domain-containing protein</fullName>
    </recommendedName>
</protein>
<dbReference type="GO" id="GO:0005829">
    <property type="term" value="C:cytosol"/>
    <property type="evidence" value="ECO:0007669"/>
    <property type="project" value="TreeGrafter"/>
</dbReference>
<dbReference type="AlphaFoldDB" id="A0A4S4L2Y1"/>
<dbReference type="InterPro" id="IPR024792">
    <property type="entry name" value="RhoGDI_dom_sf"/>
</dbReference>
<dbReference type="GO" id="GO:0005094">
    <property type="term" value="F:Rho GDP-dissociation inhibitor activity"/>
    <property type="evidence" value="ECO:0007669"/>
    <property type="project" value="InterPro"/>
</dbReference>
<dbReference type="Proteomes" id="UP000310158">
    <property type="component" value="Unassembled WGS sequence"/>
</dbReference>
<dbReference type="Pfam" id="PF25540">
    <property type="entry name" value="DUF7923"/>
    <property type="match status" value="1"/>
</dbReference>
<evidence type="ECO:0000256" key="3">
    <source>
        <dbReference type="ARBA" id="ARBA00022468"/>
    </source>
</evidence>
<name>A0A4S4L2Y1_9AGAM</name>
<dbReference type="SUPFAM" id="SSF81296">
    <property type="entry name" value="E set domains"/>
    <property type="match status" value="1"/>
</dbReference>
<evidence type="ECO:0000256" key="1">
    <source>
        <dbReference type="ARBA" id="ARBA00004496"/>
    </source>
</evidence>
<feature type="domain" description="C3H1-type" evidence="7">
    <location>
        <begin position="317"/>
        <end position="345"/>
    </location>
</feature>
<dbReference type="Pfam" id="PF02115">
    <property type="entry name" value="Rho_GDI"/>
    <property type="match status" value="1"/>
</dbReference>
<evidence type="ECO:0000256" key="4">
    <source>
        <dbReference type="ARBA" id="ARBA00022490"/>
    </source>
</evidence>
<dbReference type="GO" id="GO:0005096">
    <property type="term" value="F:GTPase activator activity"/>
    <property type="evidence" value="ECO:0007669"/>
    <property type="project" value="UniProtKB-KW"/>
</dbReference>
<evidence type="ECO:0000313" key="9">
    <source>
        <dbReference type="Proteomes" id="UP000310158"/>
    </source>
</evidence>
<dbReference type="Gene3D" id="2.70.50.30">
    <property type="entry name" value="Coagulation Factor XIII, subunit A, domain 1"/>
    <property type="match status" value="1"/>
</dbReference>
<dbReference type="EMBL" id="SGPL01000980">
    <property type="protein sequence ID" value="THH05645.1"/>
    <property type="molecule type" value="Genomic_DNA"/>
</dbReference>
<dbReference type="PRINTS" id="PR00492">
    <property type="entry name" value="RHOGDI"/>
</dbReference>
<gene>
    <name evidence="8" type="ORF">EW146_g9850</name>
</gene>
<keyword evidence="5" id="KW-0479">Metal-binding</keyword>
<dbReference type="OrthoDB" id="1683373at2759"/>
<feature type="domain" description="C3H1-type" evidence="7">
    <location>
        <begin position="277"/>
        <end position="305"/>
    </location>
</feature>
<dbReference type="PANTHER" id="PTHR10980">
    <property type="entry name" value="RHO GDP-DISSOCIATION INHIBITOR"/>
    <property type="match status" value="1"/>
</dbReference>
<feature type="zinc finger region" description="C3H1-type" evidence="5">
    <location>
        <begin position="277"/>
        <end position="305"/>
    </location>
</feature>
<comment type="similarity">
    <text evidence="2">Belongs to the Rho GDI family.</text>
</comment>
<reference evidence="8 9" key="1">
    <citation type="submission" date="2019-02" db="EMBL/GenBank/DDBJ databases">
        <title>Genome sequencing of the rare red list fungi Bondarzewia mesenterica.</title>
        <authorList>
            <person name="Buettner E."/>
            <person name="Kellner H."/>
        </authorList>
    </citation>
    <scope>NUCLEOTIDE SEQUENCE [LARGE SCALE GENOMIC DNA]</scope>
    <source>
        <strain evidence="8 9">DSM 108281</strain>
    </source>
</reference>